<dbReference type="Pfam" id="PF03837">
    <property type="entry name" value="RecT"/>
    <property type="match status" value="1"/>
</dbReference>
<evidence type="ECO:0000313" key="3">
    <source>
        <dbReference type="Proteomes" id="UP000298596"/>
    </source>
</evidence>
<accession>A0A4D8QCF7</accession>
<feature type="compositionally biased region" description="Basic and acidic residues" evidence="1">
    <location>
        <begin position="308"/>
        <end position="318"/>
    </location>
</feature>
<evidence type="ECO:0000256" key="1">
    <source>
        <dbReference type="SAM" id="MobiDB-lite"/>
    </source>
</evidence>
<dbReference type="GO" id="GO:0006259">
    <property type="term" value="P:DNA metabolic process"/>
    <property type="evidence" value="ECO:0007669"/>
    <property type="project" value="InterPro"/>
</dbReference>
<dbReference type="InterPro" id="IPR004590">
    <property type="entry name" value="ssDNA_annealing_RecT"/>
</dbReference>
<sequence length="370" mass="39893">MTPPTKSVAELRAAGKQTAKQAGGSTVAAFFELNKDAIKAVLPQHMTPDRMLKIALRAMRTTPKLMNCTLDSLFGAVITCAQLGLEPNTPQGHIYLIPFENRRKGVTEVQVVIGYKGLLDLARRSGEIETIAARVAYKGDDFSIEYGTTDSITHKPKMEGDVGKPLGVYAVAKLKGGGYQFEWMSVAQVNEIRDGSQGYKTAVRYNKTDTPWVSNWEEMARKTVIRRLCKYLPMSIELATAAALDGRAEKGMDQGLEHVLDGDFMVLPEDATDEASGDQAAENGEQDADASSPQIESKPEQAMPMPTVDERQAERVETDSSATAPKSAAQPKAARPASTTASAPPPSPTEDAIPDLPADDDTDTGSLFSE</sequence>
<dbReference type="NCBIfam" id="TIGR00616">
    <property type="entry name" value="rect"/>
    <property type="match status" value="1"/>
</dbReference>
<dbReference type="AlphaFoldDB" id="A0A4D8QCF7"/>
<feature type="compositionally biased region" description="Low complexity" evidence="1">
    <location>
        <begin position="333"/>
        <end position="342"/>
    </location>
</feature>
<protein>
    <submittedName>
        <fullName evidence="2">Recombinase RecT</fullName>
    </submittedName>
</protein>
<evidence type="ECO:0000313" key="2">
    <source>
        <dbReference type="EMBL" id="QCO07424.1"/>
    </source>
</evidence>
<feature type="region of interest" description="Disordered" evidence="1">
    <location>
        <begin position="273"/>
        <end position="370"/>
    </location>
</feature>
<dbReference type="GO" id="GO:0003677">
    <property type="term" value="F:DNA binding"/>
    <property type="evidence" value="ECO:0007669"/>
    <property type="project" value="InterPro"/>
</dbReference>
<geneLocation type="plasmid" evidence="2 3">
    <name>p6</name>
</geneLocation>
<gene>
    <name evidence="2" type="ORF">D3867_36300</name>
</gene>
<proteinExistence type="predicted"/>
<organism evidence="2 3">
    <name type="scientific">Azospirillum brasilense</name>
    <dbReference type="NCBI Taxonomy" id="192"/>
    <lineage>
        <taxon>Bacteria</taxon>
        <taxon>Pseudomonadati</taxon>
        <taxon>Pseudomonadota</taxon>
        <taxon>Alphaproteobacteria</taxon>
        <taxon>Rhodospirillales</taxon>
        <taxon>Azospirillaceae</taxon>
        <taxon>Azospirillum</taxon>
    </lineage>
</organism>
<keyword evidence="2" id="KW-0614">Plasmid</keyword>
<dbReference type="Proteomes" id="UP000298596">
    <property type="component" value="Plasmid p6"/>
</dbReference>
<dbReference type="EMBL" id="CP032336">
    <property type="protein sequence ID" value="QCO07424.1"/>
    <property type="molecule type" value="Genomic_DNA"/>
</dbReference>
<name>A0A4D8QCF7_AZOBR</name>
<dbReference type="InterPro" id="IPR018330">
    <property type="entry name" value="RecT_fam"/>
</dbReference>
<reference evidence="2 3" key="1">
    <citation type="submission" date="2018-09" db="EMBL/GenBank/DDBJ databases">
        <title>Whole genome based analysis of evolution and adaptive divergence in Indian and Brazilian strains of Azospirillum brasilense.</title>
        <authorList>
            <person name="Singh C."/>
            <person name="Tripathi A.K."/>
        </authorList>
    </citation>
    <scope>NUCLEOTIDE SEQUENCE [LARGE SCALE GENOMIC DNA]</scope>
    <source>
        <strain evidence="2 3">MTCC4036</strain>
        <plasmid evidence="2 3">p6</plasmid>
    </source>
</reference>